<comment type="caution">
    <text evidence="3">The sequence shown here is derived from an EMBL/GenBank/DDBJ whole genome shotgun (WGS) entry which is preliminary data.</text>
</comment>
<dbReference type="STRING" id="1834181.A5880_001437"/>
<evidence type="ECO:0000313" key="3">
    <source>
        <dbReference type="EMBL" id="OTO08437.1"/>
    </source>
</evidence>
<dbReference type="EMBL" id="NGLE01000002">
    <property type="protein sequence ID" value="OTO08437.1"/>
    <property type="molecule type" value="Genomic_DNA"/>
</dbReference>
<gene>
    <name evidence="3" type="ORF">A5880_001437</name>
    <name evidence="2" type="ORF">A5880_001518</name>
</gene>
<dbReference type="Proteomes" id="UP000195139">
    <property type="component" value="Unassembled WGS sequence"/>
</dbReference>
<accession>A0A242CDW9</accession>
<protein>
    <submittedName>
        <fullName evidence="3">Uncharacterized protein</fullName>
    </submittedName>
</protein>
<reference evidence="2 4" key="2">
    <citation type="submission" date="2018-07" db="EMBL/GenBank/DDBJ databases">
        <title>The Genome Sequence of Enterococcus sp. DIV0659b.</title>
        <authorList>
            <consortium name="The Broad Institute Genomics Platform"/>
            <consortium name="The Broad Institute Genomic Center for Infectious Diseases"/>
            <person name="Earl A."/>
            <person name="Manson A."/>
            <person name="Schwartman J."/>
            <person name="Gilmore M."/>
            <person name="Abouelleil A."/>
            <person name="Cao P."/>
            <person name="Chapman S."/>
            <person name="Cusick C."/>
            <person name="Shea T."/>
            <person name="Young S."/>
            <person name="Neafsey D."/>
            <person name="Nusbaum C."/>
            <person name="Birren B."/>
        </authorList>
    </citation>
    <scope>NUCLEOTIDE SEQUENCE [LARGE SCALE GENOMIC DNA]</scope>
    <source>
        <strain evidence="2 4">4G2_DIV0659</strain>
    </source>
</reference>
<organism evidence="3">
    <name type="scientific">Candidatus Enterococcus mansonii</name>
    <dbReference type="NCBI Taxonomy" id="1834181"/>
    <lineage>
        <taxon>Bacteria</taxon>
        <taxon>Bacillati</taxon>
        <taxon>Bacillota</taxon>
        <taxon>Bacilli</taxon>
        <taxon>Lactobacillales</taxon>
        <taxon>Enterococcaceae</taxon>
        <taxon>Enterococcus</taxon>
    </lineage>
</organism>
<dbReference type="AlphaFoldDB" id="A0A242CDW9"/>
<reference evidence="3" key="1">
    <citation type="submission" date="2017-05" db="EMBL/GenBank/DDBJ databases">
        <title>The Genome Sequence of Enterococcus sp. 4G2_DIV0659.</title>
        <authorList>
            <consortium name="The Broad Institute Genomics Platform"/>
            <consortium name="The Broad Institute Genomic Center for Infectious Diseases"/>
            <person name="Earl A."/>
            <person name="Manson A."/>
            <person name="Schwartman J."/>
            <person name="Gilmore M."/>
            <person name="Abouelleil A."/>
            <person name="Cao P."/>
            <person name="Chapman S."/>
            <person name="Cusick C."/>
            <person name="Shea T."/>
            <person name="Young S."/>
            <person name="Neafsey D."/>
            <person name="Nusbaum C."/>
            <person name="Birren B."/>
        </authorList>
    </citation>
    <scope>NUCLEOTIDE SEQUENCE [LARGE SCALE GENOMIC DNA]</scope>
    <source>
        <strain evidence="3">4G2_DIV0659</strain>
    </source>
</reference>
<evidence type="ECO:0000313" key="2">
    <source>
        <dbReference type="EMBL" id="MEI5993960.1"/>
    </source>
</evidence>
<keyword evidence="1" id="KW-0812">Transmembrane</keyword>
<feature type="transmembrane region" description="Helical" evidence="1">
    <location>
        <begin position="29"/>
        <end position="47"/>
    </location>
</feature>
<proteinExistence type="predicted"/>
<evidence type="ECO:0000256" key="1">
    <source>
        <dbReference type="SAM" id="Phobius"/>
    </source>
</evidence>
<feature type="transmembrane region" description="Helical" evidence="1">
    <location>
        <begin position="6"/>
        <end position="22"/>
    </location>
</feature>
<dbReference type="RefSeq" id="WP_086330387.1">
    <property type="nucleotide sequence ID" value="NZ_NGLE02000001.1"/>
</dbReference>
<keyword evidence="4" id="KW-1185">Reference proteome</keyword>
<name>A0A242CDW9_9ENTE</name>
<keyword evidence="1" id="KW-1133">Transmembrane helix</keyword>
<dbReference type="EMBL" id="NGLE02000001">
    <property type="protein sequence ID" value="MEI5993960.1"/>
    <property type="molecule type" value="Genomic_DNA"/>
</dbReference>
<evidence type="ECO:0000313" key="4">
    <source>
        <dbReference type="Proteomes" id="UP000195139"/>
    </source>
</evidence>
<feature type="transmembrane region" description="Helical" evidence="1">
    <location>
        <begin position="59"/>
        <end position="82"/>
    </location>
</feature>
<keyword evidence="1" id="KW-0472">Membrane</keyword>
<sequence length="88" mass="10063">MNETILFLVMVYVVMALVKRVKEKGKKRYLFFAVASFSFIILLGNFLENHNAIMQGSIYSMVITFILSFVILTVLLSAPLIFGLRKIK</sequence>